<reference evidence="1 2" key="1">
    <citation type="journal article" date="2014" name="ISME J.">
        <title>Ecophysiology of Thioploca ingrica as revealed by the complete genome sequence supplemented with proteomic evidence.</title>
        <authorList>
            <person name="Kojima H."/>
            <person name="Ogura Y."/>
            <person name="Yamamoto N."/>
            <person name="Togashi T."/>
            <person name="Mori H."/>
            <person name="Watanabe T."/>
            <person name="Nemoto F."/>
            <person name="Kurokawa K."/>
            <person name="Hayashi T."/>
            <person name="Fukui M."/>
        </authorList>
    </citation>
    <scope>NUCLEOTIDE SEQUENCE [LARGE SCALE GENOMIC DNA]</scope>
</reference>
<keyword evidence="2" id="KW-1185">Reference proteome</keyword>
<dbReference type="STRING" id="40754.THII_1271"/>
<organism evidence="1 2">
    <name type="scientific">Thioploca ingrica</name>
    <dbReference type="NCBI Taxonomy" id="40754"/>
    <lineage>
        <taxon>Bacteria</taxon>
        <taxon>Pseudomonadati</taxon>
        <taxon>Pseudomonadota</taxon>
        <taxon>Gammaproteobacteria</taxon>
        <taxon>Thiotrichales</taxon>
        <taxon>Thiotrichaceae</taxon>
        <taxon>Thioploca</taxon>
    </lineage>
</organism>
<protein>
    <submittedName>
        <fullName evidence="1">Uncharacterized protein</fullName>
    </submittedName>
</protein>
<dbReference type="OrthoDB" id="155875at2"/>
<dbReference type="HOGENOM" id="CLU_084165_1_0_6"/>
<dbReference type="Proteomes" id="UP000031623">
    <property type="component" value="Chromosome"/>
</dbReference>
<proteinExistence type="predicted"/>
<dbReference type="KEGG" id="tig:THII_1271"/>
<evidence type="ECO:0000313" key="2">
    <source>
        <dbReference type="Proteomes" id="UP000031623"/>
    </source>
</evidence>
<name>A0A090ACR6_9GAMM</name>
<evidence type="ECO:0000313" key="1">
    <source>
        <dbReference type="EMBL" id="BAP55568.1"/>
    </source>
</evidence>
<accession>A0A090ACR6</accession>
<sequence length="201" mass="22703">MSYNDFTIKEVKNFFQLETVEKLGIFSNVEEITISEYLTVTLEENVPLAISINTQKAYSELIIVNMLVEIRKIFNHQISFFSGISFNVDEENNLFGNCDFVMSASHEQLFLNAPITTIIEAKNENIMSHLGQCVAKMVAAKLFNEQEGDNNSKIYGVITSGIAWKFIKLDSNTIYIDLKDYHIDNAGKIIGILAAMIKQEA</sequence>
<dbReference type="EMBL" id="AP014633">
    <property type="protein sequence ID" value="BAP55568.1"/>
    <property type="molecule type" value="Genomic_DNA"/>
</dbReference>
<dbReference type="AlphaFoldDB" id="A0A090ACR6"/>
<gene>
    <name evidence="1" type="ORF">THII_1271</name>
</gene>